<proteinExistence type="predicted"/>
<dbReference type="Proteomes" id="UP000682892">
    <property type="component" value="Unassembled WGS sequence"/>
</dbReference>
<evidence type="ECO:0000313" key="3">
    <source>
        <dbReference type="Proteomes" id="UP000682892"/>
    </source>
</evidence>
<feature type="region of interest" description="Disordered" evidence="1">
    <location>
        <begin position="17"/>
        <end position="61"/>
    </location>
</feature>
<accession>Q16LD0</accession>
<organism evidence="2 3">
    <name type="scientific">Aedes aegypti</name>
    <name type="common">Yellowfever mosquito</name>
    <name type="synonym">Culex aegypti</name>
    <dbReference type="NCBI Taxonomy" id="7159"/>
    <lineage>
        <taxon>Eukaryota</taxon>
        <taxon>Metazoa</taxon>
        <taxon>Ecdysozoa</taxon>
        <taxon>Arthropoda</taxon>
        <taxon>Hexapoda</taxon>
        <taxon>Insecta</taxon>
        <taxon>Pterygota</taxon>
        <taxon>Neoptera</taxon>
        <taxon>Endopterygota</taxon>
        <taxon>Diptera</taxon>
        <taxon>Nematocera</taxon>
        <taxon>Culicoidea</taxon>
        <taxon>Culicidae</taxon>
        <taxon>Culicinae</taxon>
        <taxon>Aedini</taxon>
        <taxon>Aedes</taxon>
        <taxon>Stegomyia</taxon>
    </lineage>
</organism>
<reference evidence="2" key="3">
    <citation type="submission" date="2012-09" db="EMBL/GenBank/DDBJ databases">
        <authorList>
            <consortium name="VectorBase"/>
        </authorList>
    </citation>
    <scope>NUCLEOTIDE SEQUENCE</scope>
    <source>
        <strain evidence="2">Liverpool</strain>
    </source>
</reference>
<dbReference type="HOGENOM" id="CLU_2924562_0_0_1"/>
<sequence>MGPPQYQREVTLNKEEYMKPAKTHADNSAATSGLATSEGATEQKDDTVVKPTSAMSEHTEK</sequence>
<feature type="compositionally biased region" description="Polar residues" evidence="1">
    <location>
        <begin position="26"/>
        <end position="40"/>
    </location>
</feature>
<dbReference type="EMBL" id="CH477910">
    <property type="protein sequence ID" value="EAT35130.1"/>
    <property type="molecule type" value="Genomic_DNA"/>
</dbReference>
<reference evidence="2" key="2">
    <citation type="journal article" date="2007" name="Science">
        <title>Genome sequence of Aedes aegypti, a major arbovirus vector.</title>
        <authorList>
            <person name="Nene V."/>
            <person name="Wortman J.R."/>
            <person name="Lawson D."/>
            <person name="Haas B."/>
            <person name="Kodira C."/>
            <person name="Tu Z.J."/>
            <person name="Loftus B."/>
            <person name="Xi Z."/>
            <person name="Megy K."/>
            <person name="Grabherr M."/>
            <person name="Ren Q."/>
            <person name="Zdobnov E.M."/>
            <person name="Lobo N.F."/>
            <person name="Campbell K.S."/>
            <person name="Brown S.E."/>
            <person name="Bonaldo M.F."/>
            <person name="Zhu J."/>
            <person name="Sinkins S.P."/>
            <person name="Hogenkamp D.G."/>
            <person name="Amedeo P."/>
            <person name="Arensburger P."/>
            <person name="Atkinson P.W."/>
            <person name="Bidwell S."/>
            <person name="Biedler J."/>
            <person name="Birney E."/>
            <person name="Bruggner R.V."/>
            <person name="Costas J."/>
            <person name="Coy M.R."/>
            <person name="Crabtree J."/>
            <person name="Crawford M."/>
            <person name="Debruyn B."/>
            <person name="Decaprio D."/>
            <person name="Eiglmeier K."/>
            <person name="Eisenstadt E."/>
            <person name="El-Dorry H."/>
            <person name="Gelbart W.M."/>
            <person name="Gomes S.L."/>
            <person name="Hammond M."/>
            <person name="Hannick L.I."/>
            <person name="Hogan J.R."/>
            <person name="Holmes M.H."/>
            <person name="Jaffe D."/>
            <person name="Johnston J.S."/>
            <person name="Kennedy R.C."/>
            <person name="Koo H."/>
            <person name="Kravitz S."/>
            <person name="Kriventseva E.V."/>
            <person name="Kulp D."/>
            <person name="Labutti K."/>
            <person name="Lee E."/>
            <person name="Li S."/>
            <person name="Lovin D.D."/>
            <person name="Mao C."/>
            <person name="Mauceli E."/>
            <person name="Menck C.F."/>
            <person name="Miller J.R."/>
            <person name="Montgomery P."/>
            <person name="Mori A."/>
            <person name="Nascimento A.L."/>
            <person name="Naveira H.F."/>
            <person name="Nusbaum C."/>
            <person name="O'leary S."/>
            <person name="Orvis J."/>
            <person name="Pertea M."/>
            <person name="Quesneville H."/>
            <person name="Reidenbach K.R."/>
            <person name="Rogers Y.H."/>
            <person name="Roth C.W."/>
            <person name="Schneider J.R."/>
            <person name="Schatz M."/>
            <person name="Shumway M."/>
            <person name="Stanke M."/>
            <person name="Stinson E.O."/>
            <person name="Tubio J.M."/>
            <person name="Vanzee J.P."/>
            <person name="Verjovski-Almeida S."/>
            <person name="Werner D."/>
            <person name="White O."/>
            <person name="Wyder S."/>
            <person name="Zeng Q."/>
            <person name="Zhao Q."/>
            <person name="Zhao Y."/>
            <person name="Hill C.A."/>
            <person name="Raikhel A.S."/>
            <person name="Soares M.B."/>
            <person name="Knudson D.L."/>
            <person name="Lee N.H."/>
            <person name="Galagan J."/>
            <person name="Salzberg S.L."/>
            <person name="Paulsen I.T."/>
            <person name="Dimopoulos G."/>
            <person name="Collins F.H."/>
            <person name="Birren B."/>
            <person name="Fraser-Liggett C.M."/>
            <person name="Severson D.W."/>
        </authorList>
    </citation>
    <scope>NUCLEOTIDE SEQUENCE [LARGE SCALE GENOMIC DNA]</scope>
    <source>
        <strain evidence="2">Liverpool</strain>
    </source>
</reference>
<protein>
    <submittedName>
        <fullName evidence="2">AAEL012682-PA</fullName>
    </submittedName>
</protein>
<gene>
    <name evidence="2" type="ORF">AaeL_AAEL012682</name>
</gene>
<evidence type="ECO:0000256" key="1">
    <source>
        <dbReference type="SAM" id="MobiDB-lite"/>
    </source>
</evidence>
<dbReference type="PaxDb" id="7159-AAEL012682-PA"/>
<dbReference type="AlphaFoldDB" id="Q16LD0"/>
<name>Q16LD0_AEDAE</name>
<evidence type="ECO:0000313" key="2">
    <source>
        <dbReference type="EMBL" id="EAT35130.1"/>
    </source>
</evidence>
<reference evidence="2" key="1">
    <citation type="submission" date="2005-10" db="EMBL/GenBank/DDBJ databases">
        <authorList>
            <person name="Loftus B.J."/>
            <person name="Nene V.M."/>
            <person name="Hannick L.I."/>
            <person name="Bidwell S."/>
            <person name="Haas B."/>
            <person name="Amedeo P."/>
            <person name="Orvis J."/>
            <person name="Wortman J.R."/>
            <person name="White O.R."/>
            <person name="Salzberg S."/>
            <person name="Shumway M."/>
            <person name="Koo H."/>
            <person name="Zhao Y."/>
            <person name="Holmes M."/>
            <person name="Miller J."/>
            <person name="Schatz M."/>
            <person name="Pop M."/>
            <person name="Pai G."/>
            <person name="Utterback T."/>
            <person name="Rogers Y.-H."/>
            <person name="Kravitz S."/>
            <person name="Fraser C.M."/>
        </authorList>
    </citation>
    <scope>NUCLEOTIDE SEQUENCE</scope>
    <source>
        <strain evidence="2">Liverpool</strain>
    </source>
</reference>